<keyword evidence="1" id="KW-0472">Membrane</keyword>
<evidence type="ECO:0000256" key="1">
    <source>
        <dbReference type="SAM" id="Phobius"/>
    </source>
</evidence>
<keyword evidence="3" id="KW-1185">Reference proteome</keyword>
<keyword evidence="1" id="KW-0812">Transmembrane</keyword>
<organism evidence="2 3">
    <name type="scientific">Subtercola boreus</name>
    <dbReference type="NCBI Taxonomy" id="120213"/>
    <lineage>
        <taxon>Bacteria</taxon>
        <taxon>Bacillati</taxon>
        <taxon>Actinomycetota</taxon>
        <taxon>Actinomycetes</taxon>
        <taxon>Micrococcales</taxon>
        <taxon>Microbacteriaceae</taxon>
        <taxon>Subtercola</taxon>
    </lineage>
</organism>
<feature type="transmembrane region" description="Helical" evidence="1">
    <location>
        <begin position="128"/>
        <end position="149"/>
    </location>
</feature>
<reference evidence="2 3" key="1">
    <citation type="submission" date="2017-04" db="EMBL/GenBank/DDBJ databases">
        <title>Comparative genome analysis of Subtercola boreus.</title>
        <authorList>
            <person name="Cho Y.-J."/>
            <person name="Cho A."/>
            <person name="Kim O.-S."/>
            <person name="Lee J.-I."/>
        </authorList>
    </citation>
    <scope>NUCLEOTIDE SEQUENCE [LARGE SCALE GENOMIC DNA]</scope>
    <source>
        <strain evidence="2 3">K300</strain>
    </source>
</reference>
<dbReference type="Proteomes" id="UP000256486">
    <property type="component" value="Unassembled WGS sequence"/>
</dbReference>
<evidence type="ECO:0000313" key="2">
    <source>
        <dbReference type="EMBL" id="RFA10888.1"/>
    </source>
</evidence>
<evidence type="ECO:0000313" key="3">
    <source>
        <dbReference type="Proteomes" id="UP000256486"/>
    </source>
</evidence>
<dbReference type="EMBL" id="NBWZ01000001">
    <property type="protein sequence ID" value="RFA10888.1"/>
    <property type="molecule type" value="Genomic_DNA"/>
</dbReference>
<accession>A0A3E0VN63</accession>
<proteinExistence type="predicted"/>
<sequence>MREDVLILAHEEILRLRERQIGRISSIRGRSAGVLGASGIAASLVSALANSGYTLAIICFVLATVYAVKSMTVTGTRVMHPVGVLSSVANANKYDARVSLIGQLRKEYDRAESDLKNIVGHTRTAMKWFLAGTVMLLLVSGITALIPIINARG</sequence>
<keyword evidence="1" id="KW-1133">Transmembrane helix</keyword>
<name>A0A3E0VN63_9MICO</name>
<comment type="caution">
    <text evidence="2">The sequence shown here is derived from an EMBL/GenBank/DDBJ whole genome shotgun (WGS) entry which is preliminary data.</text>
</comment>
<gene>
    <name evidence="2" type="ORF">B7R54_18000</name>
</gene>
<dbReference type="AlphaFoldDB" id="A0A3E0VN63"/>
<feature type="transmembrane region" description="Helical" evidence="1">
    <location>
        <begin position="51"/>
        <end position="68"/>
    </location>
</feature>
<protein>
    <submittedName>
        <fullName evidence="2">Uncharacterized protein</fullName>
    </submittedName>
</protein>